<protein>
    <submittedName>
        <fullName evidence="1">Unannotated protein</fullName>
    </submittedName>
</protein>
<organism evidence="1">
    <name type="scientific">freshwater metagenome</name>
    <dbReference type="NCBI Taxonomy" id="449393"/>
    <lineage>
        <taxon>unclassified sequences</taxon>
        <taxon>metagenomes</taxon>
        <taxon>ecological metagenomes</taxon>
    </lineage>
</organism>
<dbReference type="AlphaFoldDB" id="A0A6J6EW97"/>
<reference evidence="1" key="1">
    <citation type="submission" date="2020-05" db="EMBL/GenBank/DDBJ databases">
        <authorList>
            <person name="Chiriac C."/>
            <person name="Salcher M."/>
            <person name="Ghai R."/>
            <person name="Kavagutti S V."/>
        </authorList>
    </citation>
    <scope>NUCLEOTIDE SEQUENCE</scope>
</reference>
<accession>A0A6J6EW97</accession>
<proteinExistence type="predicted"/>
<gene>
    <name evidence="1" type="ORF">UFOPK1684_01396</name>
</gene>
<sequence>MDDLRHGALVDHVFGGWKSPRNQRSGTLRYQNTTLYTPKIPVCTLRIYQFAGPFRPREPLDHTSEPTLWIGIFHGVRD</sequence>
<dbReference type="EMBL" id="CAEZTM010000095">
    <property type="protein sequence ID" value="CAB4580900.1"/>
    <property type="molecule type" value="Genomic_DNA"/>
</dbReference>
<name>A0A6J6EW97_9ZZZZ</name>
<evidence type="ECO:0000313" key="1">
    <source>
        <dbReference type="EMBL" id="CAB4580900.1"/>
    </source>
</evidence>